<reference evidence="1 2" key="1">
    <citation type="submission" date="2024-02" db="EMBL/GenBank/DDBJ databases">
        <authorList>
            <person name="Saticioglu I.B."/>
        </authorList>
    </citation>
    <scope>NUCLEOTIDE SEQUENCE [LARGE SCALE GENOMIC DNA]</scope>
    <source>
        <strain evidence="1 2">Mu-86</strain>
    </source>
</reference>
<accession>A0ABU8LVZ0</accession>
<dbReference type="Proteomes" id="UP001368654">
    <property type="component" value="Unassembled WGS sequence"/>
</dbReference>
<evidence type="ECO:0000313" key="2">
    <source>
        <dbReference type="Proteomes" id="UP001368654"/>
    </source>
</evidence>
<comment type="caution">
    <text evidence="1">The sequence shown here is derived from an EMBL/GenBank/DDBJ whole genome shotgun (WGS) entry which is preliminary data.</text>
</comment>
<protein>
    <submittedName>
        <fullName evidence="1">Uncharacterized protein</fullName>
    </submittedName>
</protein>
<dbReference type="EMBL" id="JBBDGL010000003">
    <property type="protein sequence ID" value="MEJ1156063.1"/>
    <property type="molecule type" value="Genomic_DNA"/>
</dbReference>
<evidence type="ECO:0000313" key="1">
    <source>
        <dbReference type="EMBL" id="MEJ1156063.1"/>
    </source>
</evidence>
<gene>
    <name evidence="1" type="ORF">WDU96_10700</name>
</gene>
<proteinExistence type="predicted"/>
<dbReference type="RefSeq" id="WP_337338509.1">
    <property type="nucleotide sequence ID" value="NZ_JBBDGL010000003.1"/>
</dbReference>
<keyword evidence="2" id="KW-1185">Reference proteome</keyword>
<name>A0ABU8LVZ0_9MICO</name>
<organism evidence="1 2">
    <name type="scientific">Microbacterium marmarense</name>
    <dbReference type="NCBI Taxonomy" id="3122051"/>
    <lineage>
        <taxon>Bacteria</taxon>
        <taxon>Bacillati</taxon>
        <taxon>Actinomycetota</taxon>
        <taxon>Actinomycetes</taxon>
        <taxon>Micrococcales</taxon>
        <taxon>Microbacteriaceae</taxon>
        <taxon>Microbacterium</taxon>
    </lineage>
</organism>
<sequence>MRANRWLRSIFSPWSLIAPALPGAASIEERMFEWGVATSRAPTVEEPAAIIRNGET</sequence>